<dbReference type="Proteomes" id="UP000799750">
    <property type="component" value="Unassembled WGS sequence"/>
</dbReference>
<evidence type="ECO:0000313" key="2">
    <source>
        <dbReference type="EMBL" id="KAF2498949.1"/>
    </source>
</evidence>
<sequence>MKTFTATALLATLLSTASAATVTLQTTQCLQSVDLETFTVTLGELYTQELKEVCGIKLLSASGTPLSAISCHAFKDAAGTGSGSALFNSTSPALIATNPVQVGSVLCVSTAATASGSLVPKSLGNATTPTGFVSSAFPIGTGVPSGLSTGVRNGTVTATLTRTPTVTKSGPTGTQSGSDVTSTGGAAVATLGFAAGLVGVVAMVL</sequence>
<organism evidence="2 3">
    <name type="scientific">Lophium mytilinum</name>
    <dbReference type="NCBI Taxonomy" id="390894"/>
    <lineage>
        <taxon>Eukaryota</taxon>
        <taxon>Fungi</taxon>
        <taxon>Dikarya</taxon>
        <taxon>Ascomycota</taxon>
        <taxon>Pezizomycotina</taxon>
        <taxon>Dothideomycetes</taxon>
        <taxon>Pleosporomycetidae</taxon>
        <taxon>Mytilinidiales</taxon>
        <taxon>Mytilinidiaceae</taxon>
        <taxon>Lophium</taxon>
    </lineage>
</organism>
<evidence type="ECO:0000313" key="3">
    <source>
        <dbReference type="Proteomes" id="UP000799750"/>
    </source>
</evidence>
<proteinExistence type="predicted"/>
<name>A0A6A6R324_9PEZI</name>
<protein>
    <recommendedName>
        <fullName evidence="4">GPI anchored cell wall protein</fullName>
    </recommendedName>
</protein>
<gene>
    <name evidence="2" type="ORF">BU16DRAFT_558988</name>
</gene>
<dbReference type="AlphaFoldDB" id="A0A6A6R324"/>
<dbReference type="OrthoDB" id="5091764at2759"/>
<accession>A0A6A6R324</accession>
<keyword evidence="1" id="KW-0732">Signal</keyword>
<dbReference type="EMBL" id="MU004185">
    <property type="protein sequence ID" value="KAF2498949.1"/>
    <property type="molecule type" value="Genomic_DNA"/>
</dbReference>
<reference evidence="2" key="1">
    <citation type="journal article" date="2020" name="Stud. Mycol.">
        <title>101 Dothideomycetes genomes: a test case for predicting lifestyles and emergence of pathogens.</title>
        <authorList>
            <person name="Haridas S."/>
            <person name="Albert R."/>
            <person name="Binder M."/>
            <person name="Bloem J."/>
            <person name="Labutti K."/>
            <person name="Salamov A."/>
            <person name="Andreopoulos B."/>
            <person name="Baker S."/>
            <person name="Barry K."/>
            <person name="Bills G."/>
            <person name="Bluhm B."/>
            <person name="Cannon C."/>
            <person name="Castanera R."/>
            <person name="Culley D."/>
            <person name="Daum C."/>
            <person name="Ezra D."/>
            <person name="Gonzalez J."/>
            <person name="Henrissat B."/>
            <person name="Kuo A."/>
            <person name="Liang C."/>
            <person name="Lipzen A."/>
            <person name="Lutzoni F."/>
            <person name="Magnuson J."/>
            <person name="Mondo S."/>
            <person name="Nolan M."/>
            <person name="Ohm R."/>
            <person name="Pangilinan J."/>
            <person name="Park H.-J."/>
            <person name="Ramirez L."/>
            <person name="Alfaro M."/>
            <person name="Sun H."/>
            <person name="Tritt A."/>
            <person name="Yoshinaga Y."/>
            <person name="Zwiers L.-H."/>
            <person name="Turgeon B."/>
            <person name="Goodwin S."/>
            <person name="Spatafora J."/>
            <person name="Crous P."/>
            <person name="Grigoriev I."/>
        </authorList>
    </citation>
    <scope>NUCLEOTIDE SEQUENCE</scope>
    <source>
        <strain evidence="2">CBS 269.34</strain>
    </source>
</reference>
<evidence type="ECO:0000256" key="1">
    <source>
        <dbReference type="SAM" id="SignalP"/>
    </source>
</evidence>
<feature type="chain" id="PRO_5025693814" description="GPI anchored cell wall protein" evidence="1">
    <location>
        <begin position="20"/>
        <end position="205"/>
    </location>
</feature>
<evidence type="ECO:0008006" key="4">
    <source>
        <dbReference type="Google" id="ProtNLM"/>
    </source>
</evidence>
<feature type="signal peptide" evidence="1">
    <location>
        <begin position="1"/>
        <end position="19"/>
    </location>
</feature>
<keyword evidence="3" id="KW-1185">Reference proteome</keyword>